<keyword evidence="2" id="KW-0157">Chromophore</keyword>
<evidence type="ECO:0000256" key="1">
    <source>
        <dbReference type="ARBA" id="ARBA00008182"/>
    </source>
</evidence>
<reference evidence="4 5" key="2">
    <citation type="journal article" date="2016" name="Genome Announc.">
        <title>Draft Genome Sequence of Oceanobacillus picturae Heshi-B3, Isolated from Fermented Rice Bran in a Traditional Japanese Seafood Dish.</title>
        <authorList>
            <person name="Akuzawa S."/>
            <person name="Nagaoka J."/>
            <person name="Kanekatsu M."/>
            <person name="Kanesaki Y."/>
            <person name="Suzuki T."/>
        </authorList>
    </citation>
    <scope>NUCLEOTIDE SEQUENCE [LARGE SCALE GENOMIC DNA]</scope>
    <source>
        <strain evidence="4 5">Heshi-B3</strain>
    </source>
</reference>
<evidence type="ECO:0000256" key="2">
    <source>
        <dbReference type="ARBA" id="ARBA00022991"/>
    </source>
</evidence>
<dbReference type="AlphaFoldDB" id="A0A0U9HI64"/>
<comment type="similarity">
    <text evidence="1">Belongs to the phycobiliprotein family.</text>
</comment>
<name>A0A0U9HI64_9BACI</name>
<dbReference type="Proteomes" id="UP000052946">
    <property type="component" value="Unassembled WGS sequence"/>
</dbReference>
<dbReference type="InterPro" id="IPR012128">
    <property type="entry name" value="Phycobilisome_asu/bsu"/>
</dbReference>
<accession>A0A0U9HI64</accession>
<dbReference type="SUPFAM" id="SSF46458">
    <property type="entry name" value="Globin-like"/>
    <property type="match status" value="1"/>
</dbReference>
<reference evidence="5" key="1">
    <citation type="submission" date="2015-07" db="EMBL/GenBank/DDBJ databases">
        <title>Draft Genome Sequence of Oceanobacillus picturae Heshi-B3 that Was Isolated from Fermented Rice Bran with Aging Salted Mackerel, Which Was Named Heshiko as Traditional Fermented Seafood in Japan.</title>
        <authorList>
            <person name="Akuzawa S."/>
            <person name="Nakagawa J."/>
            <person name="Kanekatsu T."/>
            <person name="Kanesaki Y."/>
            <person name="Suzuki T."/>
        </authorList>
    </citation>
    <scope>NUCLEOTIDE SEQUENCE [LARGE SCALE GENOMIC DNA]</scope>
    <source>
        <strain evidence="5">Heshi-B3</strain>
    </source>
</reference>
<sequence>MNHTASNLTPLLNDIVAGIYQAYPTLLSKFGEAGKKKCLEDNQHHLAYLALAYKVQDSKIFSDYAIWLDGVLTARGMDTEHLILNLELIQEAAQKHLPGKQGSFYVECIEKSVNRLKETNDTA</sequence>
<dbReference type="EMBL" id="BBXV01000058">
    <property type="protein sequence ID" value="GAQ19684.1"/>
    <property type="molecule type" value="Genomic_DNA"/>
</dbReference>
<evidence type="ECO:0000313" key="4">
    <source>
        <dbReference type="EMBL" id="GAQ19684.1"/>
    </source>
</evidence>
<proteinExistence type="inferred from homology"/>
<dbReference type="GO" id="GO:0030089">
    <property type="term" value="C:phycobilisome"/>
    <property type="evidence" value="ECO:0007669"/>
    <property type="project" value="InterPro"/>
</dbReference>
<evidence type="ECO:0000313" key="5">
    <source>
        <dbReference type="Proteomes" id="UP000052946"/>
    </source>
</evidence>
<organism evidence="4 5">
    <name type="scientific">Oceanobacillus picturae</name>
    <dbReference type="NCBI Taxonomy" id="171693"/>
    <lineage>
        <taxon>Bacteria</taxon>
        <taxon>Bacillati</taxon>
        <taxon>Bacillota</taxon>
        <taxon>Bacilli</taxon>
        <taxon>Bacillales</taxon>
        <taxon>Bacillaceae</taxon>
        <taxon>Oceanobacillus</taxon>
    </lineage>
</organism>
<keyword evidence="3" id="KW-0089">Bile pigment</keyword>
<dbReference type="Gene3D" id="1.10.490.20">
    <property type="entry name" value="Phycocyanins"/>
    <property type="match status" value="1"/>
</dbReference>
<dbReference type="GO" id="GO:0015979">
    <property type="term" value="P:photosynthesis"/>
    <property type="evidence" value="ECO:0007669"/>
    <property type="project" value="InterPro"/>
</dbReference>
<dbReference type="InterPro" id="IPR038719">
    <property type="entry name" value="Phycobilisome_asu/bsu_sf"/>
</dbReference>
<dbReference type="RefSeq" id="WP_058951252.1">
    <property type="nucleotide sequence ID" value="NZ_BBXV01000058.1"/>
</dbReference>
<gene>
    <name evidence="4" type="ORF">OPHB3_3667</name>
</gene>
<dbReference type="Pfam" id="PF00502">
    <property type="entry name" value="Phycobilisome"/>
    <property type="match status" value="1"/>
</dbReference>
<dbReference type="OrthoDB" id="2376384at2"/>
<comment type="caution">
    <text evidence="4">The sequence shown here is derived from an EMBL/GenBank/DDBJ whole genome shotgun (WGS) entry which is preliminary data.</text>
</comment>
<protein>
    <submittedName>
        <fullName evidence="4">Uncharacterized protein</fullName>
    </submittedName>
</protein>
<evidence type="ECO:0000256" key="3">
    <source>
        <dbReference type="ARBA" id="ARBA00023307"/>
    </source>
</evidence>
<dbReference type="InterPro" id="IPR009050">
    <property type="entry name" value="Globin-like_sf"/>
</dbReference>